<feature type="compositionally biased region" description="Polar residues" evidence="3">
    <location>
        <begin position="35"/>
        <end position="47"/>
    </location>
</feature>
<feature type="region of interest" description="Disordered" evidence="3">
    <location>
        <begin position="1"/>
        <end position="61"/>
    </location>
</feature>
<dbReference type="UniPathway" id="UPA00143"/>
<feature type="domain" description="F-box" evidence="4">
    <location>
        <begin position="114"/>
        <end position="160"/>
    </location>
</feature>
<dbReference type="OrthoDB" id="722566at2759"/>
<dbReference type="EMBL" id="JPKY01000287">
    <property type="protein sequence ID" value="KFH40247.1"/>
    <property type="molecule type" value="Genomic_DNA"/>
</dbReference>
<feature type="region of interest" description="Disordered" evidence="3">
    <location>
        <begin position="83"/>
        <end position="106"/>
    </location>
</feature>
<comment type="pathway">
    <text evidence="1">Protein modification; protein ubiquitination.</text>
</comment>
<keyword evidence="2" id="KW-0833">Ubl conjugation pathway</keyword>
<organism evidence="5 6">
    <name type="scientific">Hapsidospora chrysogenum (strain ATCC 11550 / CBS 779.69 / DSM 880 / IAM 14645 / JCM 23072 / IMI 49137)</name>
    <name type="common">Acremonium chrysogenum</name>
    <dbReference type="NCBI Taxonomy" id="857340"/>
    <lineage>
        <taxon>Eukaryota</taxon>
        <taxon>Fungi</taxon>
        <taxon>Dikarya</taxon>
        <taxon>Ascomycota</taxon>
        <taxon>Pezizomycotina</taxon>
        <taxon>Sordariomycetes</taxon>
        <taxon>Hypocreomycetidae</taxon>
        <taxon>Hypocreales</taxon>
        <taxon>Bionectriaceae</taxon>
        <taxon>Hapsidospora</taxon>
    </lineage>
</organism>
<dbReference type="GO" id="GO:0016567">
    <property type="term" value="P:protein ubiquitination"/>
    <property type="evidence" value="ECO:0007669"/>
    <property type="project" value="UniProtKB-UniPathway"/>
</dbReference>
<dbReference type="Pfam" id="PF12937">
    <property type="entry name" value="F-box-like"/>
    <property type="match status" value="1"/>
</dbReference>
<dbReference type="InterPro" id="IPR036047">
    <property type="entry name" value="F-box-like_dom_sf"/>
</dbReference>
<protein>
    <recommendedName>
        <fullName evidence="4">F-box domain-containing protein</fullName>
    </recommendedName>
</protein>
<dbReference type="Gene3D" id="1.20.1280.50">
    <property type="match status" value="1"/>
</dbReference>
<reference evidence="6" key="1">
    <citation type="journal article" date="2014" name="Genome Announc.">
        <title>Genome sequence and annotation of Acremonium chrysogenum, producer of the beta-lactam antibiotic cephalosporin C.</title>
        <authorList>
            <person name="Terfehr D."/>
            <person name="Dahlmann T.A."/>
            <person name="Specht T."/>
            <person name="Zadra I."/>
            <person name="Kuernsteiner H."/>
            <person name="Kueck U."/>
        </authorList>
    </citation>
    <scope>NUCLEOTIDE SEQUENCE [LARGE SCALE GENOMIC DNA]</scope>
    <source>
        <strain evidence="6">ATCC 11550 / CBS 779.69 / DSM 880 / IAM 14645 / JCM 23072 / IMI 49137</strain>
    </source>
</reference>
<dbReference type="Pfam" id="PF12014">
    <property type="entry name" value="Cyclin_D1_bind"/>
    <property type="match status" value="1"/>
</dbReference>
<evidence type="ECO:0000313" key="5">
    <source>
        <dbReference type="EMBL" id="KFH40247.1"/>
    </source>
</evidence>
<feature type="compositionally biased region" description="Polar residues" evidence="3">
    <location>
        <begin position="8"/>
        <end position="18"/>
    </location>
</feature>
<dbReference type="AlphaFoldDB" id="A0A086ST15"/>
<dbReference type="Proteomes" id="UP000029964">
    <property type="component" value="Unassembled WGS sequence"/>
</dbReference>
<sequence length="581" mass="64826">MDGPWASNVETSPDNLTSGEDHLSSRHSAAASSDVPFQSTLAITSPDNYRGVNPENEANRDIMEGVSVQTLRHSDRQASNSFYNEASHQARFSTDTTQDHSRGGHGAQLAGSAASLFISLPAELIDSILSYLSPYDLPAVAATCRTLYHHAVSDVIWQPIVQRHVPGARVRTPYPCASFRDLYAEHDRLWFLPKYKIWFGDRDLTGKLILVRYDPRRGCIEGFELLAVSRKTSYQHWSANHEVMIHCFEPSVKLHLDKPVLQFKVGDRHNDGGFSTRPGANRFADEIPMALDDRLQHMYSNFMLTKALSHEDADAMLSDDYPYGHIWPTPVVPACQRAAGVRSSDDIHRLSSGDRPHCRSEVSDQTFRIRRWIQMTGPAARHGVGVGPVGGFTGAVGLHIGEEVMTYSTLDSMLYTPTPTKPWRGIWVGDYSGHGCEFLLINQPDDPPATDDELGLVRRDSETDEEWEARRREARIYRGRLEAIKLTGDPNVPRGEYTFVADDLGLDGFIGLASEPPFCGARVVRSKGHVAGTGFVQDKFIGSQLLLLGPDRLAQYWVGFGHISFFERVNIDEHLDPSRRS</sequence>
<comment type="caution">
    <text evidence="5">The sequence shown here is derived from an EMBL/GenBank/DDBJ whole genome shotgun (WGS) entry which is preliminary data.</text>
</comment>
<dbReference type="HOGENOM" id="CLU_020076_1_0_1"/>
<dbReference type="PANTHER" id="PTHR10706:SF130">
    <property type="entry name" value="F-BOX ONLY PROTEIN 31"/>
    <property type="match status" value="1"/>
</dbReference>
<keyword evidence="6" id="KW-1185">Reference proteome</keyword>
<proteinExistence type="predicted"/>
<accession>A0A086ST15</accession>
<dbReference type="PANTHER" id="PTHR10706">
    <property type="entry name" value="F-BOX FAMILY PROTEIN"/>
    <property type="match status" value="1"/>
</dbReference>
<dbReference type="InterPro" id="IPR001810">
    <property type="entry name" value="F-box_dom"/>
</dbReference>
<dbReference type="PROSITE" id="PS50181">
    <property type="entry name" value="FBOX"/>
    <property type="match status" value="1"/>
</dbReference>
<evidence type="ECO:0000256" key="2">
    <source>
        <dbReference type="ARBA" id="ARBA00022786"/>
    </source>
</evidence>
<feature type="compositionally biased region" description="Polar residues" evidence="3">
    <location>
        <begin position="83"/>
        <end position="96"/>
    </location>
</feature>
<evidence type="ECO:0000256" key="3">
    <source>
        <dbReference type="SAM" id="MobiDB-lite"/>
    </source>
</evidence>
<gene>
    <name evidence="5" type="ORF">ACRE_090940</name>
</gene>
<dbReference type="SMART" id="SM00256">
    <property type="entry name" value="FBOX"/>
    <property type="match status" value="1"/>
</dbReference>
<evidence type="ECO:0000259" key="4">
    <source>
        <dbReference type="PROSITE" id="PS50181"/>
    </source>
</evidence>
<dbReference type="SUPFAM" id="SSF81383">
    <property type="entry name" value="F-box domain"/>
    <property type="match status" value="1"/>
</dbReference>
<evidence type="ECO:0000256" key="1">
    <source>
        <dbReference type="ARBA" id="ARBA00004906"/>
    </source>
</evidence>
<dbReference type="STRING" id="857340.A0A086ST15"/>
<evidence type="ECO:0000313" key="6">
    <source>
        <dbReference type="Proteomes" id="UP000029964"/>
    </source>
</evidence>
<dbReference type="InterPro" id="IPR045048">
    <property type="entry name" value="FBXO31/39"/>
</dbReference>
<name>A0A086ST15_HAPC1</name>